<name>A0A7J7FXN4_CAMSI</name>
<organism evidence="2 3">
    <name type="scientific">Camellia sinensis</name>
    <name type="common">Tea plant</name>
    <name type="synonym">Thea sinensis</name>
    <dbReference type="NCBI Taxonomy" id="4442"/>
    <lineage>
        <taxon>Eukaryota</taxon>
        <taxon>Viridiplantae</taxon>
        <taxon>Streptophyta</taxon>
        <taxon>Embryophyta</taxon>
        <taxon>Tracheophyta</taxon>
        <taxon>Spermatophyta</taxon>
        <taxon>Magnoliopsida</taxon>
        <taxon>eudicotyledons</taxon>
        <taxon>Gunneridae</taxon>
        <taxon>Pentapetalae</taxon>
        <taxon>asterids</taxon>
        <taxon>Ericales</taxon>
        <taxon>Theaceae</taxon>
        <taxon>Camellia</taxon>
    </lineage>
</organism>
<proteinExistence type="predicted"/>
<evidence type="ECO:0000256" key="1">
    <source>
        <dbReference type="SAM" id="MobiDB-lite"/>
    </source>
</evidence>
<evidence type="ECO:0000313" key="2">
    <source>
        <dbReference type="EMBL" id="KAF5933153.1"/>
    </source>
</evidence>
<reference evidence="2 3" key="2">
    <citation type="submission" date="2020-07" db="EMBL/GenBank/DDBJ databases">
        <title>Genome assembly of wild tea tree DASZ reveals pedigree and selection history of tea varieties.</title>
        <authorList>
            <person name="Zhang W."/>
        </authorList>
    </citation>
    <scope>NUCLEOTIDE SEQUENCE [LARGE SCALE GENOMIC DNA]</scope>
    <source>
        <strain evidence="3">cv. G240</strain>
        <tissue evidence="2">Leaf</tissue>
    </source>
</reference>
<sequence>MAGHNKEGFSKEKEAANSSKKQQKFESTRFACPRARISRHFIFILHCLGLRAHVHAFRGTSFFILHCLGLRGRVHQKEKSREGVADLLVLVAGGHLEWSTSQL</sequence>
<evidence type="ECO:0000313" key="3">
    <source>
        <dbReference type="Proteomes" id="UP000593564"/>
    </source>
</evidence>
<comment type="caution">
    <text evidence="2">The sequence shown here is derived from an EMBL/GenBank/DDBJ whole genome shotgun (WGS) entry which is preliminary data.</text>
</comment>
<gene>
    <name evidence="2" type="ORF">HYC85_029324</name>
</gene>
<protein>
    <submittedName>
        <fullName evidence="2">Uncharacterized protein</fullName>
    </submittedName>
</protein>
<dbReference type="AlphaFoldDB" id="A0A7J7FXN4"/>
<reference evidence="3" key="1">
    <citation type="journal article" date="2020" name="Nat. Commun.">
        <title>Genome assembly of wild tea tree DASZ reveals pedigree and selection history of tea varieties.</title>
        <authorList>
            <person name="Zhang W."/>
            <person name="Zhang Y."/>
            <person name="Qiu H."/>
            <person name="Guo Y."/>
            <person name="Wan H."/>
            <person name="Zhang X."/>
            <person name="Scossa F."/>
            <person name="Alseekh S."/>
            <person name="Zhang Q."/>
            <person name="Wang P."/>
            <person name="Xu L."/>
            <person name="Schmidt M.H."/>
            <person name="Jia X."/>
            <person name="Li D."/>
            <person name="Zhu A."/>
            <person name="Guo F."/>
            <person name="Chen W."/>
            <person name="Ni D."/>
            <person name="Usadel B."/>
            <person name="Fernie A.R."/>
            <person name="Wen W."/>
        </authorList>
    </citation>
    <scope>NUCLEOTIDE SEQUENCE [LARGE SCALE GENOMIC DNA]</scope>
    <source>
        <strain evidence="3">cv. G240</strain>
    </source>
</reference>
<dbReference type="EMBL" id="JACBKZ010000014">
    <property type="protein sequence ID" value="KAF5933153.1"/>
    <property type="molecule type" value="Genomic_DNA"/>
</dbReference>
<accession>A0A7J7FXN4</accession>
<feature type="compositionally biased region" description="Basic and acidic residues" evidence="1">
    <location>
        <begin position="1"/>
        <end position="15"/>
    </location>
</feature>
<dbReference type="Proteomes" id="UP000593564">
    <property type="component" value="Unassembled WGS sequence"/>
</dbReference>
<feature type="region of interest" description="Disordered" evidence="1">
    <location>
        <begin position="1"/>
        <end position="26"/>
    </location>
</feature>
<keyword evidence="3" id="KW-1185">Reference proteome</keyword>